<comment type="caution">
    <text evidence="1">The sequence shown here is derived from an EMBL/GenBank/DDBJ whole genome shotgun (WGS) entry which is preliminary data.</text>
</comment>
<dbReference type="PATRIC" id="fig|1302649.3.peg.2194"/>
<proteinExistence type="predicted"/>
<reference evidence="1 2" key="1">
    <citation type="submission" date="2014-08" db="EMBL/GenBank/DDBJ databases">
        <title>Genome sequence of Tetragenococcus muriaticus.</title>
        <authorList>
            <person name="Chuea-nongthon C."/>
            <person name="Rodtong S."/>
            <person name="Yongsawatdigul J."/>
            <person name="Steele J.L."/>
            <person name="Liu X.-y."/>
            <person name="Speers J."/>
            <person name="Glasner J.D."/>
            <person name="Neeno-Eckwall E.C."/>
        </authorList>
    </citation>
    <scope>NUCLEOTIDE SEQUENCE [LARGE SCALE GENOMIC DNA]</scope>
    <source>
        <strain evidence="1 2">PMC-11-5</strain>
    </source>
</reference>
<dbReference type="EMBL" id="JPVU01000240">
    <property type="protein sequence ID" value="KFN89937.1"/>
    <property type="molecule type" value="Genomic_DNA"/>
</dbReference>
<evidence type="ECO:0000313" key="1">
    <source>
        <dbReference type="EMBL" id="KFN89937.1"/>
    </source>
</evidence>
<sequence>MSVFSGSDSRKPLNISEVTVVLDNADYYLPVDYSEVSVTRRLYRTGESEFFLKLSKRAD</sequence>
<accession>A0A091C1M7</accession>
<protein>
    <submittedName>
        <fullName evidence="1">Chromosome partition protein</fullName>
    </submittedName>
</protein>
<dbReference type="InterPro" id="IPR027417">
    <property type="entry name" value="P-loop_NTPase"/>
</dbReference>
<dbReference type="AlphaFoldDB" id="A0A091C1M7"/>
<organism evidence="1 2">
    <name type="scientific">Tetragenococcus muriaticus PMC-11-5</name>
    <dbReference type="NCBI Taxonomy" id="1302649"/>
    <lineage>
        <taxon>Bacteria</taxon>
        <taxon>Bacillati</taxon>
        <taxon>Bacillota</taxon>
        <taxon>Bacilli</taxon>
        <taxon>Lactobacillales</taxon>
        <taxon>Enterococcaceae</taxon>
        <taxon>Tetragenococcus</taxon>
    </lineage>
</organism>
<evidence type="ECO:0000313" key="2">
    <source>
        <dbReference type="Proteomes" id="UP000029380"/>
    </source>
</evidence>
<dbReference type="Proteomes" id="UP000029380">
    <property type="component" value="Unassembled WGS sequence"/>
</dbReference>
<dbReference type="Gene3D" id="3.40.50.300">
    <property type="entry name" value="P-loop containing nucleotide triphosphate hydrolases"/>
    <property type="match status" value="1"/>
</dbReference>
<gene>
    <name evidence="1" type="ORF">TMUPMC115_2197</name>
</gene>
<name>A0A091C1M7_9ENTE</name>